<comment type="subcellular location">
    <subcellularLocation>
        <location evidence="1">Nucleus</location>
    </subcellularLocation>
</comment>
<dbReference type="Gene3D" id="1.10.10.440">
    <property type="entry name" value="FF domain"/>
    <property type="match status" value="4"/>
</dbReference>
<keyword evidence="10" id="KW-1185">Reference proteome</keyword>
<sequence>MSEWAAVATADGKVYYYNKTTKATTWVKPEGVHVEPPAPPTVPKGPAGSAADWAEVKTPEGRPYYYNKITREVSWTLPEAVRKQQEQQLQQQQHQQQNGRPDFVAGGGGGGYGARDEHHSGRGRRDDRDHGLPQKPSFDRGGDRGDRGDRGANPWEARREQAGYGGPMPSKTDEPEYASAEAAEEAFFKLFKRNNIAPDTPWQDALRVVIRDRDYRAIKGPKERKNAYEKYCAEMRAEQKSKDKERKEKAREDFRRMLSTHDEIEHYTRWKTARPTIEHEAAFKGAGDEDDRRRIFDEYILELKKQHAENEAKRRKDAVHELDNMLKVLIIDPNTTWAEAEDKIDNNERFVSDETLKGVHKLDIFLAFESHMKALERVTNDATQKEKHLKKRKQRQARDAYKQLLNEQLHEGNIKAGSKWSDFFPLIENDQRFLDYLAVPARPYPGATASSAKDLFWDIVEDEERKLRSKRNDALDVLEEQRFEVTLETSRNEFAEIMHSHPKTASLTEDEVSMIFDRILQKVQRREEEKQIGVERQQKAIIDSLRSAMKKVHPPIRAEESYDDVVARLSGIRDWDTAGEEVRKRAYEKYMARWRERDDDRPRRDRERDRSRDYRNGPRRDERDDRRDRVRQRTRTPEIDAYEADRRKAQADRERSYRKASFGLTPPPPRGVDRYDDRDRRDDRRDERRRPTRDGFHDNERRAREAERERNFMSRADPREKNKTLDYGDDDVVGSRPPSIRKRRESETSMASRRESKRPRREGGRTRSPEADSTLLKEEPPALQSGSEEGEIEEI</sequence>
<dbReference type="CDD" id="cd00201">
    <property type="entry name" value="WW"/>
    <property type="match status" value="2"/>
</dbReference>
<keyword evidence="4" id="KW-0508">mRNA splicing</keyword>
<feature type="compositionally biased region" description="Basic and acidic residues" evidence="6">
    <location>
        <begin position="114"/>
        <end position="161"/>
    </location>
</feature>
<keyword evidence="2" id="KW-0507">mRNA processing</keyword>
<dbReference type="Proteomes" id="UP000016931">
    <property type="component" value="Unassembled WGS sequence"/>
</dbReference>
<dbReference type="Pfam" id="PF01846">
    <property type="entry name" value="FF"/>
    <property type="match status" value="3"/>
</dbReference>
<name>N1QKG9_SPHMS</name>
<keyword evidence="3" id="KW-0677">Repeat</keyword>
<keyword evidence="5" id="KW-0539">Nucleus</keyword>
<feature type="region of interest" description="Disordered" evidence="6">
    <location>
        <begin position="81"/>
        <end position="181"/>
    </location>
</feature>
<accession>N1QKG9</accession>
<protein>
    <recommendedName>
        <fullName evidence="11">Formin binding protein</fullName>
    </recommendedName>
</protein>
<dbReference type="SMART" id="SM00441">
    <property type="entry name" value="FF"/>
    <property type="match status" value="4"/>
</dbReference>
<dbReference type="STRING" id="692275.N1QKG9"/>
<dbReference type="PROSITE" id="PS01159">
    <property type="entry name" value="WW_DOMAIN_1"/>
    <property type="match status" value="1"/>
</dbReference>
<evidence type="ECO:0008006" key="11">
    <source>
        <dbReference type="Google" id="ProtNLM"/>
    </source>
</evidence>
<feature type="region of interest" description="Disordered" evidence="6">
    <location>
        <begin position="596"/>
        <end position="795"/>
    </location>
</feature>
<evidence type="ECO:0000256" key="5">
    <source>
        <dbReference type="ARBA" id="ARBA00023242"/>
    </source>
</evidence>
<dbReference type="InterPro" id="IPR039726">
    <property type="entry name" value="Prp40-like"/>
</dbReference>
<feature type="compositionally biased region" description="Basic and acidic residues" evidence="6">
    <location>
        <begin position="671"/>
        <end position="726"/>
    </location>
</feature>
<feature type="domain" description="WW" evidence="7">
    <location>
        <begin position="47"/>
        <end position="80"/>
    </location>
</feature>
<dbReference type="eggNOG" id="KOG0152">
    <property type="taxonomic scope" value="Eukaryota"/>
</dbReference>
<dbReference type="Pfam" id="PF00397">
    <property type="entry name" value="WW"/>
    <property type="match status" value="2"/>
</dbReference>
<evidence type="ECO:0000256" key="2">
    <source>
        <dbReference type="ARBA" id="ARBA00022664"/>
    </source>
</evidence>
<feature type="domain" description="FF" evidence="8">
    <location>
        <begin position="247"/>
        <end position="302"/>
    </location>
</feature>
<evidence type="ECO:0000256" key="1">
    <source>
        <dbReference type="ARBA" id="ARBA00004123"/>
    </source>
</evidence>
<dbReference type="InterPro" id="IPR001202">
    <property type="entry name" value="WW_dom"/>
</dbReference>
<feature type="domain" description="FF" evidence="8">
    <location>
        <begin position="394"/>
        <end position="462"/>
    </location>
</feature>
<evidence type="ECO:0000313" key="9">
    <source>
        <dbReference type="EMBL" id="EMF17665.1"/>
    </source>
</evidence>
<evidence type="ECO:0000256" key="3">
    <source>
        <dbReference type="ARBA" id="ARBA00022737"/>
    </source>
</evidence>
<dbReference type="Gene3D" id="2.20.70.10">
    <property type="match status" value="2"/>
</dbReference>
<dbReference type="PANTHER" id="PTHR11864">
    <property type="entry name" value="PRE-MRNA-PROCESSING PROTEIN PRP40"/>
    <property type="match status" value="1"/>
</dbReference>
<dbReference type="PANTHER" id="PTHR11864:SF0">
    <property type="entry name" value="PRP40 PRE-MRNA PROCESSING FACTOR 40 HOMOLOG A (YEAST)"/>
    <property type="match status" value="1"/>
</dbReference>
<dbReference type="InterPro" id="IPR002713">
    <property type="entry name" value="FF_domain"/>
</dbReference>
<dbReference type="InterPro" id="IPR036517">
    <property type="entry name" value="FF_domain_sf"/>
</dbReference>
<dbReference type="SUPFAM" id="SSF81698">
    <property type="entry name" value="FF domain"/>
    <property type="match status" value="4"/>
</dbReference>
<dbReference type="FunFam" id="1.10.10.440:FF:000013">
    <property type="entry name" value="pre-mRNA-processing protein 40A isoform X1"/>
    <property type="match status" value="1"/>
</dbReference>
<evidence type="ECO:0000259" key="7">
    <source>
        <dbReference type="PROSITE" id="PS50020"/>
    </source>
</evidence>
<feature type="compositionally biased region" description="Basic and acidic residues" evidence="6">
    <location>
        <begin position="635"/>
        <end position="657"/>
    </location>
</feature>
<feature type="compositionally biased region" description="Low complexity" evidence="6">
    <location>
        <begin position="86"/>
        <end position="97"/>
    </location>
</feature>
<dbReference type="OMA" id="RDEIFQD"/>
<feature type="domain" description="WW" evidence="7">
    <location>
        <begin position="1"/>
        <end position="31"/>
    </location>
</feature>
<feature type="region of interest" description="Disordered" evidence="6">
    <location>
        <begin position="31"/>
        <end position="62"/>
    </location>
</feature>
<dbReference type="AlphaFoldDB" id="N1QKG9"/>
<feature type="compositionally biased region" description="Basic and acidic residues" evidence="6">
    <location>
        <begin position="761"/>
        <end position="780"/>
    </location>
</feature>
<evidence type="ECO:0000259" key="8">
    <source>
        <dbReference type="PROSITE" id="PS51676"/>
    </source>
</evidence>
<dbReference type="GO" id="GO:0045292">
    <property type="term" value="P:mRNA cis splicing, via spliceosome"/>
    <property type="evidence" value="ECO:0007669"/>
    <property type="project" value="InterPro"/>
</dbReference>
<evidence type="ECO:0000313" key="10">
    <source>
        <dbReference type="Proteomes" id="UP000016931"/>
    </source>
</evidence>
<reference evidence="9 10" key="1">
    <citation type="journal article" date="2012" name="PLoS Pathog.">
        <title>Diverse lifestyles and strategies of plant pathogenesis encoded in the genomes of eighteen Dothideomycetes fungi.</title>
        <authorList>
            <person name="Ohm R.A."/>
            <person name="Feau N."/>
            <person name="Henrissat B."/>
            <person name="Schoch C.L."/>
            <person name="Horwitz B.A."/>
            <person name="Barry K.W."/>
            <person name="Condon B.J."/>
            <person name="Copeland A.C."/>
            <person name="Dhillon B."/>
            <person name="Glaser F."/>
            <person name="Hesse C.N."/>
            <person name="Kosti I."/>
            <person name="LaButti K."/>
            <person name="Lindquist E.A."/>
            <person name="Lucas S."/>
            <person name="Salamov A.A."/>
            <person name="Bradshaw R.E."/>
            <person name="Ciuffetti L."/>
            <person name="Hamelin R.C."/>
            <person name="Kema G.H.J."/>
            <person name="Lawrence C."/>
            <person name="Scott J.A."/>
            <person name="Spatafora J.W."/>
            <person name="Turgeon B.G."/>
            <person name="de Wit P.J.G.M."/>
            <person name="Zhong S."/>
            <person name="Goodwin S.B."/>
            <person name="Grigoriev I.V."/>
        </authorList>
    </citation>
    <scope>NUCLEOTIDE SEQUENCE [LARGE SCALE GENOMIC DNA]</scope>
    <source>
        <strain evidence="9 10">SO2202</strain>
    </source>
</reference>
<dbReference type="SMART" id="SM00456">
    <property type="entry name" value="WW"/>
    <property type="match status" value="2"/>
</dbReference>
<dbReference type="GeneID" id="27900911"/>
<gene>
    <name evidence="9" type="ORF">SEPMUDRAFT_146625</name>
</gene>
<dbReference type="GO" id="GO:0005685">
    <property type="term" value="C:U1 snRNP"/>
    <property type="evidence" value="ECO:0007669"/>
    <property type="project" value="TreeGrafter"/>
</dbReference>
<dbReference type="InterPro" id="IPR036020">
    <property type="entry name" value="WW_dom_sf"/>
</dbReference>
<dbReference type="GO" id="GO:0003723">
    <property type="term" value="F:RNA binding"/>
    <property type="evidence" value="ECO:0007669"/>
    <property type="project" value="TreeGrafter"/>
</dbReference>
<dbReference type="HOGENOM" id="CLU_005825_1_0_1"/>
<feature type="compositionally biased region" description="Basic and acidic residues" evidence="6">
    <location>
        <begin position="596"/>
        <end position="628"/>
    </location>
</feature>
<dbReference type="GO" id="GO:0071004">
    <property type="term" value="C:U2-type prespliceosome"/>
    <property type="evidence" value="ECO:0007669"/>
    <property type="project" value="TreeGrafter"/>
</dbReference>
<dbReference type="PROSITE" id="PS50020">
    <property type="entry name" value="WW_DOMAIN_2"/>
    <property type="match status" value="2"/>
</dbReference>
<dbReference type="PROSITE" id="PS51676">
    <property type="entry name" value="FF"/>
    <property type="match status" value="3"/>
</dbReference>
<proteinExistence type="predicted"/>
<evidence type="ECO:0000256" key="4">
    <source>
        <dbReference type="ARBA" id="ARBA00023187"/>
    </source>
</evidence>
<dbReference type="EMBL" id="KB456260">
    <property type="protein sequence ID" value="EMF17665.1"/>
    <property type="molecule type" value="Genomic_DNA"/>
</dbReference>
<evidence type="ECO:0000256" key="6">
    <source>
        <dbReference type="SAM" id="MobiDB-lite"/>
    </source>
</evidence>
<dbReference type="Pfam" id="PF25432">
    <property type="entry name" value="FF_PRPF40A"/>
    <property type="match status" value="1"/>
</dbReference>
<dbReference type="OrthoDB" id="187617at2759"/>
<dbReference type="RefSeq" id="XP_016765786.1">
    <property type="nucleotide sequence ID" value="XM_016903774.1"/>
</dbReference>
<organism evidence="9 10">
    <name type="scientific">Sphaerulina musiva (strain SO2202)</name>
    <name type="common">Poplar stem canker fungus</name>
    <name type="synonym">Septoria musiva</name>
    <dbReference type="NCBI Taxonomy" id="692275"/>
    <lineage>
        <taxon>Eukaryota</taxon>
        <taxon>Fungi</taxon>
        <taxon>Dikarya</taxon>
        <taxon>Ascomycota</taxon>
        <taxon>Pezizomycotina</taxon>
        <taxon>Dothideomycetes</taxon>
        <taxon>Dothideomycetidae</taxon>
        <taxon>Mycosphaerellales</taxon>
        <taxon>Mycosphaerellaceae</taxon>
        <taxon>Sphaerulina</taxon>
    </lineage>
</organism>
<dbReference type="SUPFAM" id="SSF51045">
    <property type="entry name" value="WW domain"/>
    <property type="match status" value="2"/>
</dbReference>
<feature type="domain" description="FF" evidence="8">
    <location>
        <begin position="177"/>
        <end position="234"/>
    </location>
</feature>